<evidence type="ECO:0000256" key="1">
    <source>
        <dbReference type="SAM" id="MobiDB-lite"/>
    </source>
</evidence>
<sequence>MHALPGTNGRVAVGNVVVPGETVEMKLARAKGYPYPRPDTSFLFINGNGSGGAPANGEQGQQGGGGGDVFLFDNEQWRGQQDLPHIRGRCGALASDFASARGVDLSQLAGQRMWPVLAIGSNAGPEQLRRKYPVEAFPGAVIPVVQIQLHGFDVAYTPYLASYGSCTATLEASLGTCVTIFITYLTEPLMERMHATEGGYNLTRLTGLNVAVAPHTAADSSNGNGHHDHHHHQQQQHPQNSDARSSGPAAGKAGTGSAPAAGAFEHIHTVYQYNHKLGCLDLPLTIRSAGQDGGGTECSPVAIAEIPAVGRAFPAATQPQMLAALRESLGMRGGSSSNSSSSSSSIGNGNGGGVAAPLQPVNLEAAGLVEAQEGLDEWILRMVRDDRLRQAVCARLAAHAARPFTYPQSEHDSAVVQWTTGVERSGFGTGDTNTSAAAAASAAAIAAYRRLTLCLSVTAPDLVAGVGFLTLSVKRAIQYIDSNLQLQPYAPFGPAGDYLLAACPGSKLCVAMFSHGTWYSDWSIRTLFRVQPPYGGKPITLSGDSPRDGSSGGAYGTDGPNTAYALWNASLPPTGTRFTVCTWADAANGTGVVPDTDWVLFSATATVNNRSSTIYSGSRLVPRASIVVSAAAAAAAASSGAAASDAPTACVDLTDPWFMGGFVYDNGTGNNGTAVDATGDTVVGDARDPLAAPYQEICSTWTAMNQAMPAP</sequence>
<name>A0A835SVQ6_9CHLO</name>
<protein>
    <submittedName>
        <fullName evidence="2">Uncharacterized protein</fullName>
    </submittedName>
</protein>
<dbReference type="EMBL" id="JAEHOD010000066">
    <property type="protein sequence ID" value="KAG2432691.1"/>
    <property type="molecule type" value="Genomic_DNA"/>
</dbReference>
<reference evidence="2" key="1">
    <citation type="journal article" date="2020" name="bioRxiv">
        <title>Comparative genomics of Chlamydomonas.</title>
        <authorList>
            <person name="Craig R.J."/>
            <person name="Hasan A.R."/>
            <person name="Ness R.W."/>
            <person name="Keightley P.D."/>
        </authorList>
    </citation>
    <scope>NUCLEOTIDE SEQUENCE</scope>
    <source>
        <strain evidence="2">CCAP 11/173</strain>
    </source>
</reference>
<feature type="compositionally biased region" description="Gly residues" evidence="1">
    <location>
        <begin position="48"/>
        <end position="67"/>
    </location>
</feature>
<accession>A0A835SVQ6</accession>
<organism evidence="2 3">
    <name type="scientific">Chlamydomonas schloesseri</name>
    <dbReference type="NCBI Taxonomy" id="2026947"/>
    <lineage>
        <taxon>Eukaryota</taxon>
        <taxon>Viridiplantae</taxon>
        <taxon>Chlorophyta</taxon>
        <taxon>core chlorophytes</taxon>
        <taxon>Chlorophyceae</taxon>
        <taxon>CS clade</taxon>
        <taxon>Chlamydomonadales</taxon>
        <taxon>Chlamydomonadaceae</taxon>
        <taxon>Chlamydomonas</taxon>
    </lineage>
</organism>
<dbReference type="OrthoDB" id="510209at2759"/>
<dbReference type="Proteomes" id="UP000613740">
    <property type="component" value="Unassembled WGS sequence"/>
</dbReference>
<gene>
    <name evidence="2" type="ORF">HYH02_006676</name>
</gene>
<keyword evidence="3" id="KW-1185">Reference proteome</keyword>
<comment type="caution">
    <text evidence="2">The sequence shown here is derived from an EMBL/GenBank/DDBJ whole genome shotgun (WGS) entry which is preliminary data.</text>
</comment>
<dbReference type="AlphaFoldDB" id="A0A835SVQ6"/>
<feature type="compositionally biased region" description="Low complexity" evidence="1">
    <location>
        <begin position="334"/>
        <end position="347"/>
    </location>
</feature>
<proteinExistence type="predicted"/>
<feature type="region of interest" description="Disordered" evidence="1">
    <location>
        <begin position="215"/>
        <end position="258"/>
    </location>
</feature>
<evidence type="ECO:0000313" key="2">
    <source>
        <dbReference type="EMBL" id="KAG2432691.1"/>
    </source>
</evidence>
<evidence type="ECO:0000313" key="3">
    <source>
        <dbReference type="Proteomes" id="UP000613740"/>
    </source>
</evidence>
<feature type="region of interest" description="Disordered" evidence="1">
    <location>
        <begin position="330"/>
        <end position="353"/>
    </location>
</feature>
<feature type="region of interest" description="Disordered" evidence="1">
    <location>
        <begin position="46"/>
        <end position="67"/>
    </location>
</feature>